<feature type="region of interest" description="Disordered" evidence="5">
    <location>
        <begin position="238"/>
        <end position="294"/>
    </location>
</feature>
<keyword evidence="6" id="KW-0812">Transmembrane</keyword>
<feature type="compositionally biased region" description="Basic and acidic residues" evidence="5">
    <location>
        <begin position="330"/>
        <end position="344"/>
    </location>
</feature>
<dbReference type="Pfam" id="PF15002">
    <property type="entry name" value="ERK-JNK_inhib"/>
    <property type="match status" value="1"/>
</dbReference>
<feature type="region of interest" description="Disordered" evidence="5">
    <location>
        <begin position="330"/>
        <end position="370"/>
    </location>
</feature>
<keyword evidence="1" id="KW-0479">Metal-binding</keyword>
<evidence type="ECO:0000256" key="2">
    <source>
        <dbReference type="ARBA" id="ARBA00022771"/>
    </source>
</evidence>
<dbReference type="PROSITE" id="PS51039">
    <property type="entry name" value="ZF_AN1"/>
    <property type="match status" value="1"/>
</dbReference>
<protein>
    <recommendedName>
        <fullName evidence="7">AN1-type domain-containing protein</fullName>
    </recommendedName>
</protein>
<name>A0A498S922_ACAVI</name>
<dbReference type="EMBL" id="UPTC01000361">
    <property type="protein sequence ID" value="VBB28199.1"/>
    <property type="molecule type" value="Genomic_DNA"/>
</dbReference>
<keyword evidence="3" id="KW-0862">Zinc</keyword>
<evidence type="ECO:0000256" key="5">
    <source>
        <dbReference type="SAM" id="MobiDB-lite"/>
    </source>
</evidence>
<evidence type="ECO:0000256" key="3">
    <source>
        <dbReference type="ARBA" id="ARBA00022833"/>
    </source>
</evidence>
<dbReference type="InterPro" id="IPR035896">
    <property type="entry name" value="AN1-like_Znf"/>
</dbReference>
<organism evidence="8 9">
    <name type="scientific">Acanthocheilonema viteae</name>
    <name type="common">Filarial nematode worm</name>
    <name type="synonym">Dipetalonema viteae</name>
    <dbReference type="NCBI Taxonomy" id="6277"/>
    <lineage>
        <taxon>Eukaryota</taxon>
        <taxon>Metazoa</taxon>
        <taxon>Ecdysozoa</taxon>
        <taxon>Nematoda</taxon>
        <taxon>Chromadorea</taxon>
        <taxon>Rhabditida</taxon>
        <taxon>Spirurina</taxon>
        <taxon>Spiruromorpha</taxon>
        <taxon>Filarioidea</taxon>
        <taxon>Onchocercidae</taxon>
        <taxon>Acanthocheilonema</taxon>
    </lineage>
</organism>
<gene>
    <name evidence="8" type="ORF">NAV_LOCUS3029</name>
</gene>
<dbReference type="SUPFAM" id="SSF118310">
    <property type="entry name" value="AN1-like Zinc finger"/>
    <property type="match status" value="1"/>
</dbReference>
<feature type="compositionally biased region" description="Low complexity" evidence="5">
    <location>
        <begin position="281"/>
        <end position="292"/>
    </location>
</feature>
<evidence type="ECO:0000256" key="4">
    <source>
        <dbReference type="PROSITE-ProRule" id="PRU00449"/>
    </source>
</evidence>
<sequence>MQLAVFGWQMAAIKYEKDRAAGTILPNYNEYGRLDIPSYYESYWQSPEERFYTGLFIIQILCLIASFFLLFASCSLIYGAHILYCVFVVLLFYRYISHEITHHNGKESYRPRIYDELKRDNYHVNNYLPELEHPVKSGYRKNESSRRDQYNRLKDYTMVQQQSVSATPTRVRKTTFADDLVSTWVKEQQSLKDLPDHANSEPITQQKPGDIYSLKHSYSVPSINARTSGARCCHRHRHKHCHHRHHHRHHHQHKHRSSSRDDQDDHGRRRSSSRHRYRFPSITSSSGSVSTDYSDDSYLIRRRSRSFKNGSAATDDLRIAEGHRSRRTEFENHHENLKGFGDRRRGSRKSRLHQYDDKKTTSRNASPTVAVQTDSVLSHWPLDMQKGLTLPQQIIIPPSRGNIGPDGRPQPQTYQINSEIRISYDQKGRPIPHEVSALSRTPENGEQSSPTYSQSRVQTTLLPWIYGCVPLSSTVKEMLNSSWWLLLIYLTVIANGKLNGQHIDKHNDHHAVNGSYPVREERKAYHDHDDLFGAKMYRTLFSVKHREHLSAVRSLMAMNEKKRVKLLLELISNIIKVMSNARNIIEKANFNPNDTFPSEERSTLRDAIGNIVENTAFYSNLALYFPTVLLDRYKKDADWQLLFAWAYKFTTTAHLHDDAAEKLLDLVGQQLEIIPRRDDFHNPYDRKAIKEELQRESVRKMEKVLKEKQEQKNGEHRFDHDCQFKKLNAEQLATSIYDSGKPLKSYLCSKDGCFTSEIIRIDCQHCGFNFCLKHRYPEEHQCHTQDANGQINGDLQKELKKNMIIADDKRNIGEASIHSPLQKKKVMDEAVQKRADQIALMRLKLNTRNCNIPTVEQMFLFVTENQRREPVMVSKVLRLYCEADQANPLPMSDNVEKHLKDLSNVFLKRDE</sequence>
<feature type="compositionally biased region" description="Basic residues" evidence="5">
    <location>
        <begin position="238"/>
        <end position="257"/>
    </location>
</feature>
<evidence type="ECO:0000256" key="6">
    <source>
        <dbReference type="SAM" id="Phobius"/>
    </source>
</evidence>
<feature type="transmembrane region" description="Helical" evidence="6">
    <location>
        <begin position="51"/>
        <end position="71"/>
    </location>
</feature>
<evidence type="ECO:0000313" key="9">
    <source>
        <dbReference type="Proteomes" id="UP000276991"/>
    </source>
</evidence>
<dbReference type="SMART" id="SM00154">
    <property type="entry name" value="ZnF_AN1"/>
    <property type="match status" value="1"/>
</dbReference>
<dbReference type="OrthoDB" id="5873673at2759"/>
<feature type="compositionally biased region" description="Basic residues" evidence="5">
    <location>
        <begin position="268"/>
        <end position="278"/>
    </location>
</feature>
<feature type="compositionally biased region" description="Basic and acidic residues" evidence="5">
    <location>
        <begin position="258"/>
        <end position="267"/>
    </location>
</feature>
<feature type="region of interest" description="Disordered" evidence="5">
    <location>
        <begin position="190"/>
        <end position="211"/>
    </location>
</feature>
<feature type="transmembrane region" description="Helical" evidence="6">
    <location>
        <begin position="78"/>
        <end position="96"/>
    </location>
</feature>
<evidence type="ECO:0000256" key="1">
    <source>
        <dbReference type="ARBA" id="ARBA00022723"/>
    </source>
</evidence>
<dbReference type="GO" id="GO:0008270">
    <property type="term" value="F:zinc ion binding"/>
    <property type="evidence" value="ECO:0007669"/>
    <property type="project" value="UniProtKB-KW"/>
</dbReference>
<accession>A0A498S922</accession>
<dbReference type="AlphaFoldDB" id="A0A498S922"/>
<dbReference type="Gene3D" id="4.10.1110.10">
    <property type="entry name" value="AN1-like Zinc finger"/>
    <property type="match status" value="1"/>
</dbReference>
<proteinExistence type="predicted"/>
<dbReference type="Pfam" id="PF01428">
    <property type="entry name" value="zf-AN1"/>
    <property type="match status" value="1"/>
</dbReference>
<dbReference type="PANTHER" id="PTHR14735:SF1">
    <property type="entry name" value="COILED-COIL DOMAIN-CONTAINING PROTEIN 134"/>
    <property type="match status" value="1"/>
</dbReference>
<keyword evidence="2 4" id="KW-0863">Zinc-finger</keyword>
<evidence type="ECO:0000259" key="7">
    <source>
        <dbReference type="PROSITE" id="PS51039"/>
    </source>
</evidence>
<feature type="domain" description="AN1-type" evidence="7">
    <location>
        <begin position="742"/>
        <end position="790"/>
    </location>
</feature>
<evidence type="ECO:0000313" key="8">
    <source>
        <dbReference type="EMBL" id="VBB28199.1"/>
    </source>
</evidence>
<dbReference type="InterPro" id="IPR000058">
    <property type="entry name" value="Znf_AN1"/>
</dbReference>
<keyword evidence="9" id="KW-1185">Reference proteome</keyword>
<keyword evidence="6" id="KW-0472">Membrane</keyword>
<dbReference type="InterPro" id="IPR026321">
    <property type="entry name" value="CC134"/>
</dbReference>
<feature type="compositionally biased region" description="Basic and acidic residues" evidence="5">
    <location>
        <begin position="190"/>
        <end position="199"/>
    </location>
</feature>
<dbReference type="PANTHER" id="PTHR14735">
    <property type="entry name" value="COILED-COIL DOMAIN-CONTAINING PROTEIN 134"/>
    <property type="match status" value="1"/>
</dbReference>
<keyword evidence="6" id="KW-1133">Transmembrane helix</keyword>
<reference evidence="8 9" key="1">
    <citation type="submission" date="2018-08" db="EMBL/GenBank/DDBJ databases">
        <authorList>
            <person name="Laetsch R D."/>
            <person name="Stevens L."/>
            <person name="Kumar S."/>
            <person name="Blaxter L. M."/>
        </authorList>
    </citation>
    <scope>NUCLEOTIDE SEQUENCE [LARGE SCALE GENOMIC DNA]</scope>
</reference>
<dbReference type="Proteomes" id="UP000276991">
    <property type="component" value="Unassembled WGS sequence"/>
</dbReference>